<keyword evidence="3" id="KW-1185">Reference proteome</keyword>
<reference evidence="3" key="1">
    <citation type="submission" date="2015-10" db="EMBL/GenBank/DDBJ databases">
        <title>Niche specialization of a soil ammonia-oxidizing archaeon, Candidatus Nitrosocosmicus oleophilus.</title>
        <authorList>
            <person name="Jung M.-Y."/>
            <person name="Rhee S.-K."/>
        </authorList>
    </citation>
    <scope>NUCLEOTIDE SEQUENCE [LARGE SCALE GENOMIC DNA]</scope>
    <source>
        <strain evidence="3">MY3</strain>
    </source>
</reference>
<proteinExistence type="predicted"/>
<organism evidence="2 3">
    <name type="scientific">Candidatus Nitrosocosmicus oleophilus</name>
    <dbReference type="NCBI Taxonomy" id="1353260"/>
    <lineage>
        <taxon>Archaea</taxon>
        <taxon>Nitrososphaerota</taxon>
        <taxon>Nitrososphaeria</taxon>
        <taxon>Nitrososphaerales</taxon>
        <taxon>Nitrososphaeraceae</taxon>
        <taxon>Candidatus Nitrosocosmicus</taxon>
    </lineage>
</organism>
<dbReference type="GeneID" id="60421663"/>
<dbReference type="KEGG" id="taa:NMY3_01638"/>
<dbReference type="EMBL" id="CP012850">
    <property type="protein sequence ID" value="ALI35841.1"/>
    <property type="molecule type" value="Genomic_DNA"/>
</dbReference>
<protein>
    <submittedName>
        <fullName evidence="2">Uncharacterized protein</fullName>
    </submittedName>
</protein>
<dbReference type="AlphaFoldDB" id="A0A654LZZ4"/>
<sequence length="207" mass="22925">MERTFNSSLCICFVSIFLTIVCVMHGGVTIIHKSYSQQRNTTIPLDEQATKLPHGNTATKPYLSITMQTIKDPGGYSSTGDRYIPEDGSVTVLVNENGKHRVDQHPLINSENNKVTISNISIFPSFSFSMSDLQKSNSQDMEEISRVFSITNITKDSSGQLYQGISKYTPITVNDEVYPGPVASFYIYNNGTGTLNIHSNNPPEHAH</sequence>
<keyword evidence="1" id="KW-1133">Transmembrane helix</keyword>
<dbReference type="Proteomes" id="UP000058925">
    <property type="component" value="Chromosome"/>
</dbReference>
<accession>A0A654LZZ4</accession>
<gene>
    <name evidence="2" type="ORF">NMY3_01638</name>
</gene>
<evidence type="ECO:0000313" key="2">
    <source>
        <dbReference type="EMBL" id="ALI35841.1"/>
    </source>
</evidence>
<evidence type="ECO:0000313" key="3">
    <source>
        <dbReference type="Proteomes" id="UP000058925"/>
    </source>
</evidence>
<keyword evidence="1" id="KW-0812">Transmembrane</keyword>
<dbReference type="RefSeq" id="WP_196818225.1">
    <property type="nucleotide sequence ID" value="NZ_CP012850.1"/>
</dbReference>
<dbReference type="OrthoDB" id="382832at2157"/>
<keyword evidence="1" id="KW-0472">Membrane</keyword>
<name>A0A654LZZ4_9ARCH</name>
<evidence type="ECO:0000256" key="1">
    <source>
        <dbReference type="SAM" id="Phobius"/>
    </source>
</evidence>
<feature type="transmembrane region" description="Helical" evidence="1">
    <location>
        <begin position="6"/>
        <end position="31"/>
    </location>
</feature>